<keyword evidence="1" id="KW-0472">Membrane</keyword>
<proteinExistence type="predicted"/>
<feature type="transmembrane region" description="Helical" evidence="1">
    <location>
        <begin position="91"/>
        <end position="112"/>
    </location>
</feature>
<organism evidence="2 4">
    <name type="scientific">Thiobacillus sedimenti</name>
    <dbReference type="NCBI Taxonomy" id="3110231"/>
    <lineage>
        <taxon>Bacteria</taxon>
        <taxon>Pseudomonadati</taxon>
        <taxon>Pseudomonadota</taxon>
        <taxon>Betaproteobacteria</taxon>
        <taxon>Nitrosomonadales</taxon>
        <taxon>Thiobacillaceae</taxon>
        <taxon>Thiobacillus</taxon>
    </lineage>
</organism>
<keyword evidence="1" id="KW-0812">Transmembrane</keyword>
<evidence type="ECO:0008006" key="5">
    <source>
        <dbReference type="Google" id="ProtNLM"/>
    </source>
</evidence>
<feature type="transmembrane region" description="Helical" evidence="1">
    <location>
        <begin position="30"/>
        <end position="47"/>
    </location>
</feature>
<evidence type="ECO:0000313" key="4">
    <source>
        <dbReference type="Proteomes" id="UP001334732"/>
    </source>
</evidence>
<evidence type="ECO:0000256" key="1">
    <source>
        <dbReference type="SAM" id="Phobius"/>
    </source>
</evidence>
<protein>
    <recommendedName>
        <fullName evidence="5">Transmembrane protein</fullName>
    </recommendedName>
</protein>
<evidence type="ECO:0000313" key="3">
    <source>
        <dbReference type="EMBL" id="WRS40454.1"/>
    </source>
</evidence>
<dbReference type="Proteomes" id="UP001334732">
    <property type="component" value="Chromosome"/>
</dbReference>
<keyword evidence="1" id="KW-1133">Transmembrane helix</keyword>
<dbReference type="EMBL" id="CP141769">
    <property type="protein sequence ID" value="WRS40451.1"/>
    <property type="molecule type" value="Genomic_DNA"/>
</dbReference>
<reference evidence="2 4" key="1">
    <citation type="submission" date="2023-12" db="EMBL/GenBank/DDBJ databases">
        <title>Thiobacillus sedimentum sp. nov., a chemolithoautotrophic sulfur-oxidizing bacterium isolated from freshwater sediment.</title>
        <authorList>
            <person name="Luo J."/>
            <person name="Dai C."/>
        </authorList>
    </citation>
    <scope>NUCLEOTIDE SEQUENCE [LARGE SCALE GENOMIC DNA]</scope>
    <source>
        <strain evidence="2 4">SCUT-2</strain>
    </source>
</reference>
<name>A0ABZ1CNM7_9PROT</name>
<dbReference type="RefSeq" id="WP_213360178.1">
    <property type="nucleotide sequence ID" value="NZ_CP141769.1"/>
</dbReference>
<gene>
    <name evidence="2" type="ORF">VA613_06135</name>
    <name evidence="3" type="ORF">VA613_06150</name>
</gene>
<keyword evidence="4" id="KW-1185">Reference proteome</keyword>
<dbReference type="EMBL" id="CP141769">
    <property type="protein sequence ID" value="WRS40454.1"/>
    <property type="molecule type" value="Genomic_DNA"/>
</dbReference>
<accession>A0ABZ1CNM7</accession>
<feature type="transmembrane region" description="Helical" evidence="1">
    <location>
        <begin position="54"/>
        <end position="71"/>
    </location>
</feature>
<sequence>MRTTIVRIVALLIAAFSAYAAYRSHDPRLLLGTLFFGVMVFLSVRNAGAADSPYILLAFSCVFFFYSFTGLADGEYSWRRHSVAVAQNPQFFWSIFSATFLFGVVLLAYGYAQVKRRKHA</sequence>
<evidence type="ECO:0000313" key="2">
    <source>
        <dbReference type="EMBL" id="WRS40451.1"/>
    </source>
</evidence>